<gene>
    <name evidence="3" type="ORF">TWF696_000391</name>
</gene>
<dbReference type="InterPro" id="IPR057229">
    <property type="entry name" value="DUF7907"/>
</dbReference>
<dbReference type="Pfam" id="PF25484">
    <property type="entry name" value="DUF7907"/>
    <property type="match status" value="1"/>
</dbReference>
<evidence type="ECO:0000313" key="4">
    <source>
        <dbReference type="Proteomes" id="UP001375240"/>
    </source>
</evidence>
<evidence type="ECO:0000259" key="2">
    <source>
        <dbReference type="Pfam" id="PF25484"/>
    </source>
</evidence>
<feature type="chain" id="PRO_5043934084" description="DUF7907 domain-containing protein" evidence="1">
    <location>
        <begin position="19"/>
        <end position="194"/>
    </location>
</feature>
<dbReference type="AlphaFoldDB" id="A0AAV9VEQ1"/>
<name>A0AAV9VEQ1_9PEZI</name>
<protein>
    <recommendedName>
        <fullName evidence="2">DUF7907 domain-containing protein</fullName>
    </recommendedName>
</protein>
<accession>A0AAV9VEQ1</accession>
<organism evidence="3 4">
    <name type="scientific">Orbilia brochopaga</name>
    <dbReference type="NCBI Taxonomy" id="3140254"/>
    <lineage>
        <taxon>Eukaryota</taxon>
        <taxon>Fungi</taxon>
        <taxon>Dikarya</taxon>
        <taxon>Ascomycota</taxon>
        <taxon>Pezizomycotina</taxon>
        <taxon>Orbiliomycetes</taxon>
        <taxon>Orbiliales</taxon>
        <taxon>Orbiliaceae</taxon>
        <taxon>Orbilia</taxon>
    </lineage>
</organism>
<evidence type="ECO:0000313" key="3">
    <source>
        <dbReference type="EMBL" id="KAK6359227.1"/>
    </source>
</evidence>
<dbReference type="EMBL" id="JAVHNQ010000001">
    <property type="protein sequence ID" value="KAK6359227.1"/>
    <property type="molecule type" value="Genomic_DNA"/>
</dbReference>
<feature type="domain" description="DUF7907" evidence="2">
    <location>
        <begin position="25"/>
        <end position="182"/>
    </location>
</feature>
<keyword evidence="4" id="KW-1185">Reference proteome</keyword>
<evidence type="ECO:0000256" key="1">
    <source>
        <dbReference type="SAM" id="SignalP"/>
    </source>
</evidence>
<reference evidence="3 4" key="1">
    <citation type="submission" date="2019-10" db="EMBL/GenBank/DDBJ databases">
        <authorList>
            <person name="Palmer J.M."/>
        </authorList>
    </citation>
    <scope>NUCLEOTIDE SEQUENCE [LARGE SCALE GENOMIC DNA]</scope>
    <source>
        <strain evidence="3 4">TWF696</strain>
    </source>
</reference>
<dbReference type="Proteomes" id="UP001375240">
    <property type="component" value="Unassembled WGS sequence"/>
</dbReference>
<keyword evidence="1" id="KW-0732">Signal</keyword>
<sequence>MLPRILLSLLCLVTLAAGNVPGATREFYLKTILRVPREYRRHFNERQLTPIVTDTFNHKRSIVMFDKNANPELLVQSIIYLDEESGQMYWQVTPGDTVAWGTRLVPPTQEGQAWAPVEIVEGDGDTGFDLGANHAGPLVNTGGSWFGFILCDWWLEKAQLFYRCVNGTNLPRGCGNVDLYSQHEIPTVETPALH</sequence>
<comment type="caution">
    <text evidence="3">The sequence shown here is derived from an EMBL/GenBank/DDBJ whole genome shotgun (WGS) entry which is preliminary data.</text>
</comment>
<feature type="signal peptide" evidence="1">
    <location>
        <begin position="1"/>
        <end position="18"/>
    </location>
</feature>
<proteinExistence type="predicted"/>